<dbReference type="RefSeq" id="WP_013582095.1">
    <property type="nucleotide sequence ID" value="NC_015064.1"/>
</dbReference>
<organism evidence="3">
    <name type="scientific">Granulicella tundricola (strain ATCC BAA-1859 / DSM 23138 / MP5ACTX9)</name>
    <dbReference type="NCBI Taxonomy" id="1198114"/>
    <lineage>
        <taxon>Bacteria</taxon>
        <taxon>Pseudomonadati</taxon>
        <taxon>Acidobacteriota</taxon>
        <taxon>Terriglobia</taxon>
        <taxon>Terriglobales</taxon>
        <taxon>Acidobacteriaceae</taxon>
        <taxon>Granulicella</taxon>
    </lineage>
</organism>
<name>E8WWP2_GRATM</name>
<dbReference type="HAMAP" id="MF_00386">
    <property type="entry name" value="UPF0161_YidD"/>
    <property type="match status" value="1"/>
</dbReference>
<dbReference type="PANTHER" id="PTHR33383:SF1">
    <property type="entry name" value="MEMBRANE PROTEIN INSERTION EFFICIENCY FACTOR-RELATED"/>
    <property type="match status" value="1"/>
</dbReference>
<sequence>MAGIRDTLLRAVFTLYKAVVSPILHSVGVSRCIYLPTCSEYAYIAISRHGLLRGTALAAARIARCNPMSKGGLDPVPD</sequence>
<dbReference type="Proteomes" id="UP000000343">
    <property type="component" value="Chromosome"/>
</dbReference>
<dbReference type="SMART" id="SM01234">
    <property type="entry name" value="Haemolytic"/>
    <property type="match status" value="1"/>
</dbReference>
<dbReference type="EMBL" id="CP002480">
    <property type="protein sequence ID" value="ADW70787.1"/>
    <property type="molecule type" value="Genomic_DNA"/>
</dbReference>
<dbReference type="GO" id="GO:0005886">
    <property type="term" value="C:plasma membrane"/>
    <property type="evidence" value="ECO:0007669"/>
    <property type="project" value="UniProtKB-SubCell"/>
</dbReference>
<gene>
    <name evidence="2" type="ordered locus">AciX9_3787</name>
</gene>
<dbReference type="Pfam" id="PF01809">
    <property type="entry name" value="YidD"/>
    <property type="match status" value="1"/>
</dbReference>
<keyword evidence="1" id="KW-0997">Cell inner membrane</keyword>
<dbReference type="PANTHER" id="PTHR33383">
    <property type="entry name" value="MEMBRANE PROTEIN INSERTION EFFICIENCY FACTOR-RELATED"/>
    <property type="match status" value="1"/>
</dbReference>
<dbReference type="AlphaFoldDB" id="E8WWP2"/>
<keyword evidence="1" id="KW-0472">Membrane</keyword>
<evidence type="ECO:0000256" key="1">
    <source>
        <dbReference type="HAMAP-Rule" id="MF_00386"/>
    </source>
</evidence>
<comment type="similarity">
    <text evidence="1">Belongs to the UPF0161 family.</text>
</comment>
<keyword evidence="3" id="KW-1185">Reference proteome</keyword>
<accession>E8WWP2</accession>
<dbReference type="OrthoDB" id="9801753at2"/>
<evidence type="ECO:0000313" key="2">
    <source>
        <dbReference type="EMBL" id="ADW70787.1"/>
    </source>
</evidence>
<comment type="function">
    <text evidence="1">Could be involved in insertion of integral membrane proteins into the membrane.</text>
</comment>
<dbReference type="HOGENOM" id="CLU_144811_5_2_0"/>
<dbReference type="NCBIfam" id="TIGR00278">
    <property type="entry name" value="membrane protein insertion efficiency factor YidD"/>
    <property type="match status" value="1"/>
</dbReference>
<keyword evidence="1" id="KW-1003">Cell membrane</keyword>
<dbReference type="InterPro" id="IPR002696">
    <property type="entry name" value="Membr_insert_effic_factor_YidD"/>
</dbReference>
<dbReference type="STRING" id="1198114.AciX9_3787"/>
<dbReference type="KEGG" id="acm:AciX9_3787"/>
<evidence type="ECO:0000313" key="3">
    <source>
        <dbReference type="Proteomes" id="UP000000343"/>
    </source>
</evidence>
<reference evidence="3" key="1">
    <citation type="submission" date="2011-01" db="EMBL/GenBank/DDBJ databases">
        <title>Complete sequence of chromosome of Acidobacterium sp. MP5ACTX9.</title>
        <authorList>
            <consortium name="US DOE Joint Genome Institute"/>
            <person name="Lucas S."/>
            <person name="Copeland A."/>
            <person name="Lapidus A."/>
            <person name="Cheng J.-F."/>
            <person name="Goodwin L."/>
            <person name="Pitluck S."/>
            <person name="Teshima H."/>
            <person name="Detter J.C."/>
            <person name="Han C."/>
            <person name="Tapia R."/>
            <person name="Land M."/>
            <person name="Hauser L."/>
            <person name="Kyrpides N."/>
            <person name="Ivanova N."/>
            <person name="Ovchinnikova G."/>
            <person name="Pagani I."/>
            <person name="Rawat S.R."/>
            <person name="Mannisto M."/>
            <person name="Haggblom M.M."/>
            <person name="Woyke T."/>
        </authorList>
    </citation>
    <scope>NUCLEOTIDE SEQUENCE [LARGE SCALE GENOMIC DNA]</scope>
    <source>
        <strain evidence="3">MP5ACTX9</strain>
    </source>
</reference>
<comment type="subcellular location">
    <subcellularLocation>
        <location evidence="1">Cell inner membrane</location>
        <topology evidence="1">Peripheral membrane protein</topology>
        <orientation evidence="1">Cytoplasmic side</orientation>
    </subcellularLocation>
</comment>
<dbReference type="eggNOG" id="COG0759">
    <property type="taxonomic scope" value="Bacteria"/>
</dbReference>
<proteinExistence type="inferred from homology"/>
<dbReference type="PaxDb" id="1198114-AciX9_3787"/>
<protein>
    <recommendedName>
        <fullName evidence="1">Putative membrane protein insertion efficiency factor</fullName>
    </recommendedName>
</protein>